<proteinExistence type="predicted"/>
<organism evidence="1 2">
    <name type="scientific">Blastopirellula marina DSM 3645</name>
    <dbReference type="NCBI Taxonomy" id="314230"/>
    <lineage>
        <taxon>Bacteria</taxon>
        <taxon>Pseudomonadati</taxon>
        <taxon>Planctomycetota</taxon>
        <taxon>Planctomycetia</taxon>
        <taxon>Pirellulales</taxon>
        <taxon>Pirellulaceae</taxon>
        <taxon>Blastopirellula</taxon>
    </lineage>
</organism>
<evidence type="ECO:0000313" key="1">
    <source>
        <dbReference type="EMBL" id="EAQ77167.1"/>
    </source>
</evidence>
<dbReference type="HOGENOM" id="CLU_914207_0_0_0"/>
<dbReference type="EMBL" id="AANZ01000041">
    <property type="protein sequence ID" value="EAQ77167.1"/>
    <property type="molecule type" value="Genomic_DNA"/>
</dbReference>
<dbReference type="Proteomes" id="UP000004358">
    <property type="component" value="Unassembled WGS sequence"/>
</dbReference>
<name>A4A264_9BACT</name>
<accession>A4A264</accession>
<dbReference type="AlphaFoldDB" id="A4A264"/>
<sequence length="304" mass="35916">MDAWGGSGCEERFEEIVNYWTERGKSPAVIRRLPMPFNRHIARGWVWQAIDQAKQLEDPRDPDLDSWPFVWTYWAGGAKAKGERNELWYSMRLVQKWHPSARCIVVGDKPDWYEGEFIAKPRISPRPHHAFKDCLSKLLMAAEHVSQFIWMMDDVYWVKPFTIKEAATPKYVRHVSQQRYLAWKPQNAWARTRAAAYQWLIDNNRPTYDFAAHMPQPFLSEKLLAMEAEHKLMDNYRNFECLYFNCHHSAAAEDWGRKFTRICKSTDKLATRHKLLNHTHQFFNAPMREYLDSVLATESEPVHA</sequence>
<reference evidence="1 2" key="1">
    <citation type="submission" date="2006-02" db="EMBL/GenBank/DDBJ databases">
        <authorList>
            <person name="Amann R."/>
            <person name="Ferriera S."/>
            <person name="Johnson J."/>
            <person name="Kravitz S."/>
            <person name="Halpern A."/>
            <person name="Remington K."/>
            <person name="Beeson K."/>
            <person name="Tran B."/>
            <person name="Rogers Y.-H."/>
            <person name="Friedman R."/>
            <person name="Venter J.C."/>
        </authorList>
    </citation>
    <scope>NUCLEOTIDE SEQUENCE [LARGE SCALE GENOMIC DNA]</scope>
    <source>
        <strain evidence="1 2">DSM 3645</strain>
    </source>
</reference>
<comment type="caution">
    <text evidence="1">The sequence shown here is derived from an EMBL/GenBank/DDBJ whole genome shotgun (WGS) entry which is preliminary data.</text>
</comment>
<gene>
    <name evidence="1" type="ORF">DSM3645_15225</name>
</gene>
<dbReference type="STRING" id="314230.DSM3645_15225"/>
<evidence type="ECO:0000313" key="2">
    <source>
        <dbReference type="Proteomes" id="UP000004358"/>
    </source>
</evidence>
<protein>
    <submittedName>
        <fullName evidence="1">Uncharacterized protein</fullName>
    </submittedName>
</protein>